<sequence length="238" mass="27439">MEPLNHTELKTEKTLLENGSVEVRFTYNEEPCPLYEIKEKRAKICNINQLTIKDFEILIHTAELAEKKLNLPDASKVAIFSPENENQIIISCLLNSIVVTYSKITTSSGLRGKENFFLQHIKKHLTAEELKLHRDIKHMRDKWLAHLDQNPYETAKTILVFDPSNESLPILGHHVSYKTISVEANFFAAFRSLAIKILEILRQKQNTDKGAFTFEEIQKIAPTLRPLATNFLIYHEPE</sequence>
<evidence type="ECO:0000313" key="1">
    <source>
        <dbReference type="EMBL" id="QHB27032.1"/>
    </source>
</evidence>
<dbReference type="Proteomes" id="UP000464593">
    <property type="component" value="Chromosome"/>
</dbReference>
<reference evidence="1 2" key="1">
    <citation type="submission" date="2019-05" db="EMBL/GenBank/DDBJ databases">
        <title>Complete genome sequence of Pseudomonas Pseudomonas resinovorans.</title>
        <authorList>
            <person name="Chen H.-P."/>
        </authorList>
    </citation>
    <scope>NUCLEOTIDE SEQUENCE [LARGE SCALE GENOMIC DNA]</scope>
    <source>
        <strain evidence="1 2">TCU-CK1</strain>
    </source>
</reference>
<evidence type="ECO:0000313" key="2">
    <source>
        <dbReference type="Proteomes" id="UP000464593"/>
    </source>
</evidence>
<organism evidence="1 2">
    <name type="scientific">Pseudomonas monteilii</name>
    <dbReference type="NCBI Taxonomy" id="76759"/>
    <lineage>
        <taxon>Bacteria</taxon>
        <taxon>Pseudomonadati</taxon>
        <taxon>Pseudomonadota</taxon>
        <taxon>Gammaproteobacteria</taxon>
        <taxon>Pseudomonadales</taxon>
        <taxon>Pseudomonadaceae</taxon>
        <taxon>Pseudomonas</taxon>
    </lineage>
</organism>
<proteinExistence type="predicted"/>
<dbReference type="GO" id="GO:0016740">
    <property type="term" value="F:transferase activity"/>
    <property type="evidence" value="ECO:0007669"/>
    <property type="project" value="UniProtKB-KW"/>
</dbReference>
<name>A0AAE6RA65_9PSED</name>
<dbReference type="AlphaFoldDB" id="A0AAE6RA65"/>
<protein>
    <submittedName>
        <fullName evidence="1">Glycosyl transferase family protein</fullName>
    </submittedName>
</protein>
<gene>
    <name evidence="1" type="ORF">TCK1_1686</name>
</gene>
<keyword evidence="1" id="KW-0808">Transferase</keyword>
<accession>A0AAE6RA65</accession>
<dbReference type="RefSeq" id="WP_159266053.1">
    <property type="nucleotide sequence ID" value="NZ_CP040324.1"/>
</dbReference>
<dbReference type="EMBL" id="CP040324">
    <property type="protein sequence ID" value="QHB27032.1"/>
    <property type="molecule type" value="Genomic_DNA"/>
</dbReference>